<dbReference type="Pfam" id="PF11734">
    <property type="entry name" value="TilS_C"/>
    <property type="match status" value="1"/>
</dbReference>
<dbReference type="PANTHER" id="PTHR43033:SF1">
    <property type="entry name" value="TRNA(ILE)-LYSIDINE SYNTHASE-RELATED"/>
    <property type="match status" value="1"/>
</dbReference>
<dbReference type="OrthoDB" id="9807403at2"/>
<keyword evidence="3 8" id="KW-0436">Ligase</keyword>
<evidence type="ECO:0000256" key="5">
    <source>
        <dbReference type="ARBA" id="ARBA00022741"/>
    </source>
</evidence>
<dbReference type="CDD" id="cd01992">
    <property type="entry name" value="TilS_N"/>
    <property type="match status" value="1"/>
</dbReference>
<dbReference type="GO" id="GO:0032267">
    <property type="term" value="F:tRNA(Ile)-lysidine synthase activity"/>
    <property type="evidence" value="ECO:0007669"/>
    <property type="project" value="UniProtKB-EC"/>
</dbReference>
<evidence type="ECO:0000256" key="7">
    <source>
        <dbReference type="ARBA" id="ARBA00048539"/>
    </source>
</evidence>
<comment type="caution">
    <text evidence="10">The sequence shown here is derived from an EMBL/GenBank/DDBJ whole genome shotgun (WGS) entry which is preliminary data.</text>
</comment>
<organism evidence="10 11">
    <name type="scientific">Aureibacillus halotolerans</name>
    <dbReference type="NCBI Taxonomy" id="1508390"/>
    <lineage>
        <taxon>Bacteria</taxon>
        <taxon>Bacillati</taxon>
        <taxon>Bacillota</taxon>
        <taxon>Bacilli</taxon>
        <taxon>Bacillales</taxon>
        <taxon>Bacillaceae</taxon>
        <taxon>Aureibacillus</taxon>
    </lineage>
</organism>
<evidence type="ECO:0000256" key="8">
    <source>
        <dbReference type="HAMAP-Rule" id="MF_01161"/>
    </source>
</evidence>
<comment type="domain">
    <text evidence="8">The N-terminal region contains the highly conserved SGGXDS motif, predicted to be a P-loop motif involved in ATP binding.</text>
</comment>
<dbReference type="SMART" id="SM00977">
    <property type="entry name" value="TilS_C"/>
    <property type="match status" value="1"/>
</dbReference>
<evidence type="ECO:0000256" key="4">
    <source>
        <dbReference type="ARBA" id="ARBA00022694"/>
    </source>
</evidence>
<comment type="function">
    <text evidence="8">Ligates lysine onto the cytidine present at position 34 of the AUA codon-specific tRNA(Ile) that contains the anticodon CAU, in an ATP-dependent manner. Cytidine is converted to lysidine, thus changing the amino acid specificity of the tRNA from methionine to isoleucine.</text>
</comment>
<keyword evidence="4 8" id="KW-0819">tRNA processing</keyword>
<dbReference type="EC" id="6.3.4.19" evidence="8"/>
<gene>
    <name evidence="8" type="primary">tilS</name>
    <name evidence="10" type="ORF">EV213_12515</name>
</gene>
<feature type="binding site" evidence="8">
    <location>
        <begin position="26"/>
        <end position="31"/>
    </location>
    <ligand>
        <name>ATP</name>
        <dbReference type="ChEBI" id="CHEBI:30616"/>
    </ligand>
</feature>
<evidence type="ECO:0000256" key="2">
    <source>
        <dbReference type="ARBA" id="ARBA00022490"/>
    </source>
</evidence>
<protein>
    <recommendedName>
        <fullName evidence="8">tRNA(Ile)-lysidine synthase</fullName>
        <ecNumber evidence="8">6.3.4.19</ecNumber>
    </recommendedName>
    <alternativeName>
        <fullName evidence="8">tRNA(Ile)-2-lysyl-cytidine synthase</fullName>
    </alternativeName>
    <alternativeName>
        <fullName evidence="8">tRNA(Ile)-lysidine synthetase</fullName>
    </alternativeName>
</protein>
<accession>A0A4R6TSQ4</accession>
<dbReference type="Pfam" id="PF01171">
    <property type="entry name" value="ATP_bind_3"/>
    <property type="match status" value="1"/>
</dbReference>
<dbReference type="SUPFAM" id="SSF56037">
    <property type="entry name" value="PheT/TilS domain"/>
    <property type="match status" value="1"/>
</dbReference>
<dbReference type="InterPro" id="IPR012796">
    <property type="entry name" value="Lysidine-tRNA-synth_C"/>
</dbReference>
<dbReference type="NCBIfam" id="TIGR02432">
    <property type="entry name" value="lysidine_TilS_N"/>
    <property type="match status" value="1"/>
</dbReference>
<evidence type="ECO:0000256" key="1">
    <source>
        <dbReference type="ARBA" id="ARBA00004496"/>
    </source>
</evidence>
<name>A0A4R6TSQ4_9BACI</name>
<dbReference type="InterPro" id="IPR011063">
    <property type="entry name" value="TilS/TtcA_N"/>
</dbReference>
<sequence>MLEIVRQLIEKHTLFSKGDTLIIGVSGGSDSMALLHMLTQLKDPMNLTIVAAHMNYSLRGEDSEKDSAFVKHICDDWNVTFEGRKIALSRNKSRDMSTQMAAREERFSFFSELAARYEAHALCLAHHGDDQIETMLLRLMHGATPQSVSGLHRKRTLNGLLTVRPLLHMSKDDVLAYCLNEHVPFREDQSNYTRHYVRNRLRHDVIPLLKQENPQLQKQFQAFSDALQDDGLVLDRLASRCVDRYFSGEGHMLFLKSVESFLDEEHAIQQRALKQSLHSHFKLTDRLSTERVMKCLHWLEHGSGMFQLGQGIIAIREYEAVRIYHHDEFMQENLSHRQVITRPGTWVLRNGALLQMKNESACLTVPKKQQYSVRLSADDFPLVIRERRPGDTLYISGVGTKKVTRVMVDEKIPKALRASWPLLVTNRGEILWVIGAGKGDLKDREERQDQYYFTYGMGKQEAEIHDER</sequence>
<dbReference type="PANTHER" id="PTHR43033">
    <property type="entry name" value="TRNA(ILE)-LYSIDINE SYNTHASE-RELATED"/>
    <property type="match status" value="1"/>
</dbReference>
<dbReference type="GO" id="GO:0005737">
    <property type="term" value="C:cytoplasm"/>
    <property type="evidence" value="ECO:0007669"/>
    <property type="project" value="UniProtKB-SubCell"/>
</dbReference>
<evidence type="ECO:0000256" key="3">
    <source>
        <dbReference type="ARBA" id="ARBA00022598"/>
    </source>
</evidence>
<dbReference type="RefSeq" id="WP_133582163.1">
    <property type="nucleotide sequence ID" value="NZ_SNYJ01000025.1"/>
</dbReference>
<keyword evidence="2 8" id="KW-0963">Cytoplasm</keyword>
<dbReference type="SUPFAM" id="SSF82829">
    <property type="entry name" value="MesJ substrate recognition domain-like"/>
    <property type="match status" value="1"/>
</dbReference>
<evidence type="ECO:0000313" key="10">
    <source>
        <dbReference type="EMBL" id="TDQ34213.1"/>
    </source>
</evidence>
<dbReference type="GO" id="GO:0006400">
    <property type="term" value="P:tRNA modification"/>
    <property type="evidence" value="ECO:0007669"/>
    <property type="project" value="UniProtKB-UniRule"/>
</dbReference>
<keyword evidence="5 8" id="KW-0547">Nucleotide-binding</keyword>
<dbReference type="HAMAP" id="MF_01161">
    <property type="entry name" value="tRNA_Ile_lys_synt"/>
    <property type="match status" value="1"/>
</dbReference>
<dbReference type="NCBIfam" id="TIGR02433">
    <property type="entry name" value="lysidine_TilS_C"/>
    <property type="match status" value="1"/>
</dbReference>
<comment type="subcellular location">
    <subcellularLocation>
        <location evidence="1 8">Cytoplasm</location>
    </subcellularLocation>
</comment>
<dbReference type="Proteomes" id="UP000295632">
    <property type="component" value="Unassembled WGS sequence"/>
</dbReference>
<dbReference type="EMBL" id="SNYJ01000025">
    <property type="protein sequence ID" value="TDQ34213.1"/>
    <property type="molecule type" value="Genomic_DNA"/>
</dbReference>
<dbReference type="AlphaFoldDB" id="A0A4R6TSQ4"/>
<dbReference type="InterPro" id="IPR012795">
    <property type="entry name" value="tRNA_Ile_lys_synt_N"/>
</dbReference>
<keyword evidence="11" id="KW-1185">Reference proteome</keyword>
<evidence type="ECO:0000259" key="9">
    <source>
        <dbReference type="SMART" id="SM00977"/>
    </source>
</evidence>
<evidence type="ECO:0000313" key="11">
    <source>
        <dbReference type="Proteomes" id="UP000295632"/>
    </source>
</evidence>
<comment type="catalytic activity">
    <reaction evidence="7 8">
        <text>cytidine(34) in tRNA(Ile2) + L-lysine + ATP = lysidine(34) in tRNA(Ile2) + AMP + diphosphate + H(+)</text>
        <dbReference type="Rhea" id="RHEA:43744"/>
        <dbReference type="Rhea" id="RHEA-COMP:10625"/>
        <dbReference type="Rhea" id="RHEA-COMP:10670"/>
        <dbReference type="ChEBI" id="CHEBI:15378"/>
        <dbReference type="ChEBI" id="CHEBI:30616"/>
        <dbReference type="ChEBI" id="CHEBI:32551"/>
        <dbReference type="ChEBI" id="CHEBI:33019"/>
        <dbReference type="ChEBI" id="CHEBI:82748"/>
        <dbReference type="ChEBI" id="CHEBI:83665"/>
        <dbReference type="ChEBI" id="CHEBI:456215"/>
        <dbReference type="EC" id="6.3.4.19"/>
    </reaction>
</comment>
<evidence type="ECO:0000256" key="6">
    <source>
        <dbReference type="ARBA" id="ARBA00022840"/>
    </source>
</evidence>
<proteinExistence type="inferred from homology"/>
<reference evidence="10 11" key="1">
    <citation type="submission" date="2019-03" db="EMBL/GenBank/DDBJ databases">
        <title>Genomic Encyclopedia of Type Strains, Phase IV (KMG-IV): sequencing the most valuable type-strain genomes for metagenomic binning, comparative biology and taxonomic classification.</title>
        <authorList>
            <person name="Goeker M."/>
        </authorList>
    </citation>
    <scope>NUCLEOTIDE SEQUENCE [LARGE SCALE GENOMIC DNA]</scope>
    <source>
        <strain evidence="10 11">DSM 28697</strain>
    </source>
</reference>
<dbReference type="SUPFAM" id="SSF52402">
    <property type="entry name" value="Adenine nucleotide alpha hydrolases-like"/>
    <property type="match status" value="1"/>
</dbReference>
<dbReference type="GO" id="GO:0005524">
    <property type="term" value="F:ATP binding"/>
    <property type="evidence" value="ECO:0007669"/>
    <property type="project" value="UniProtKB-UniRule"/>
</dbReference>
<dbReference type="Gene3D" id="3.40.50.620">
    <property type="entry name" value="HUPs"/>
    <property type="match status" value="1"/>
</dbReference>
<comment type="similarity">
    <text evidence="8">Belongs to the tRNA(Ile)-lysidine synthase family.</text>
</comment>
<dbReference type="InterPro" id="IPR012094">
    <property type="entry name" value="tRNA_Ile_lys_synt"/>
</dbReference>
<feature type="domain" description="Lysidine-tRNA(Ile) synthetase C-terminal" evidence="9">
    <location>
        <begin position="382"/>
        <end position="453"/>
    </location>
</feature>
<keyword evidence="6 8" id="KW-0067">ATP-binding</keyword>
<dbReference type="InterPro" id="IPR014729">
    <property type="entry name" value="Rossmann-like_a/b/a_fold"/>
</dbReference>